<dbReference type="OrthoDB" id="1940817at2"/>
<organism evidence="1 2">
    <name type="scientific">Clostridium acidisoli DSM 12555</name>
    <dbReference type="NCBI Taxonomy" id="1121291"/>
    <lineage>
        <taxon>Bacteria</taxon>
        <taxon>Bacillati</taxon>
        <taxon>Bacillota</taxon>
        <taxon>Clostridia</taxon>
        <taxon>Eubacteriales</taxon>
        <taxon>Clostridiaceae</taxon>
        <taxon>Clostridium</taxon>
    </lineage>
</organism>
<reference evidence="1 2" key="1">
    <citation type="submission" date="2017-04" db="EMBL/GenBank/DDBJ databases">
        <authorList>
            <person name="Afonso C.L."/>
            <person name="Miller P.J."/>
            <person name="Scott M.A."/>
            <person name="Spackman E."/>
            <person name="Goraichik I."/>
            <person name="Dimitrov K.M."/>
            <person name="Suarez D.L."/>
            <person name="Swayne D.E."/>
        </authorList>
    </citation>
    <scope>NUCLEOTIDE SEQUENCE [LARGE SCALE GENOMIC DNA]</scope>
    <source>
        <strain evidence="1 2">DSM 12555</strain>
    </source>
</reference>
<sequence>MFMKTGNYKEFGVEVGFEELELFLLEIIEDEEQLCMDINGVVSVSLFLNDFDFDIISPNKSNKRFLILSDDTSEQICPIYLDMKDIKKIIAGTGFYADQYILILKHNIMYHLYIM</sequence>
<keyword evidence="2" id="KW-1185">Reference proteome</keyword>
<evidence type="ECO:0000313" key="2">
    <source>
        <dbReference type="Proteomes" id="UP000192468"/>
    </source>
</evidence>
<name>A0A1W1X6H9_9CLOT</name>
<dbReference type="STRING" id="1121291.SAMN02745134_00827"/>
<protein>
    <submittedName>
        <fullName evidence="1">Uncharacterized protein</fullName>
    </submittedName>
</protein>
<dbReference type="RefSeq" id="WP_084114011.1">
    <property type="nucleotide sequence ID" value="NZ_FWXH01000002.1"/>
</dbReference>
<accession>A0A1W1X6H9</accession>
<gene>
    <name evidence="1" type="ORF">SAMN02745134_00827</name>
</gene>
<dbReference type="AlphaFoldDB" id="A0A1W1X6H9"/>
<dbReference type="EMBL" id="FWXH01000002">
    <property type="protein sequence ID" value="SMC19427.1"/>
    <property type="molecule type" value="Genomic_DNA"/>
</dbReference>
<evidence type="ECO:0000313" key="1">
    <source>
        <dbReference type="EMBL" id="SMC19427.1"/>
    </source>
</evidence>
<proteinExistence type="predicted"/>
<dbReference type="Proteomes" id="UP000192468">
    <property type="component" value="Unassembled WGS sequence"/>
</dbReference>